<dbReference type="Pfam" id="PF03370">
    <property type="entry name" value="CBM_21"/>
    <property type="match status" value="1"/>
</dbReference>
<evidence type="ECO:0000259" key="1">
    <source>
        <dbReference type="PROSITE" id="PS51159"/>
    </source>
</evidence>
<dbReference type="InterPro" id="IPR005036">
    <property type="entry name" value="CBM21_dom"/>
</dbReference>
<dbReference type="OrthoDB" id="1881at2759"/>
<dbReference type="GO" id="GO:0005979">
    <property type="term" value="P:regulation of glycogen biosynthetic process"/>
    <property type="evidence" value="ECO:0007669"/>
    <property type="project" value="TreeGrafter"/>
</dbReference>
<dbReference type="PROSITE" id="PS51159">
    <property type="entry name" value="CBM21"/>
    <property type="match status" value="1"/>
</dbReference>
<dbReference type="AlphaFoldDB" id="A0A9X0CTA2"/>
<name>A0A9X0CTA2_9CNID</name>
<protein>
    <submittedName>
        <fullName evidence="2">Protein phosphatase 1 regulatory subunit 3G</fullName>
    </submittedName>
</protein>
<dbReference type="Proteomes" id="UP001163046">
    <property type="component" value="Unassembled WGS sequence"/>
</dbReference>
<dbReference type="InterPro" id="IPR038175">
    <property type="entry name" value="CBM21_dom_sf"/>
</dbReference>
<evidence type="ECO:0000313" key="2">
    <source>
        <dbReference type="EMBL" id="KAJ7374726.1"/>
    </source>
</evidence>
<dbReference type="PANTHER" id="PTHR12307:SF53">
    <property type="entry name" value="PROTEIN PHOSPHATASE 1 REGULATORY SUBUNIT"/>
    <property type="match status" value="1"/>
</dbReference>
<gene>
    <name evidence="2" type="primary">PPP1R3G</name>
    <name evidence="2" type="ORF">OS493_005073</name>
</gene>
<dbReference type="GO" id="GO:0008157">
    <property type="term" value="F:protein phosphatase 1 binding"/>
    <property type="evidence" value="ECO:0007669"/>
    <property type="project" value="TreeGrafter"/>
</dbReference>
<organism evidence="2 3">
    <name type="scientific">Desmophyllum pertusum</name>
    <dbReference type="NCBI Taxonomy" id="174260"/>
    <lineage>
        <taxon>Eukaryota</taxon>
        <taxon>Metazoa</taxon>
        <taxon>Cnidaria</taxon>
        <taxon>Anthozoa</taxon>
        <taxon>Hexacorallia</taxon>
        <taxon>Scleractinia</taxon>
        <taxon>Caryophylliina</taxon>
        <taxon>Caryophylliidae</taxon>
        <taxon>Desmophyllum</taxon>
    </lineage>
</organism>
<sequence>MGFFMGNKKRVTFADLLGFSLVSVVEISPRNSFPDICLSQKHPVKPIAAIKRRYFTCSFEQPVDKDDFLERVKRQHVCLESVVCDKVIVRGFVRVLNIAYRKEVSVRYTMDGWKTFHQEYADYLSTSRDGNTDTFFFRIPAPTISQSTCKVEFAICYRVEGNEYWDNNILKNYTVCLVSEE</sequence>
<proteinExistence type="predicted"/>
<dbReference type="GO" id="GO:0000164">
    <property type="term" value="C:protein phosphatase type 1 complex"/>
    <property type="evidence" value="ECO:0007669"/>
    <property type="project" value="TreeGrafter"/>
</dbReference>
<dbReference type="Gene3D" id="2.60.40.2440">
    <property type="entry name" value="Carbohydrate binding type-21 domain"/>
    <property type="match status" value="1"/>
</dbReference>
<feature type="domain" description="CBM21" evidence="1">
    <location>
        <begin position="69"/>
        <end position="176"/>
    </location>
</feature>
<keyword evidence="3" id="KW-1185">Reference proteome</keyword>
<dbReference type="EMBL" id="MU826827">
    <property type="protein sequence ID" value="KAJ7374726.1"/>
    <property type="molecule type" value="Genomic_DNA"/>
</dbReference>
<accession>A0A9X0CTA2</accession>
<dbReference type="GO" id="GO:2001069">
    <property type="term" value="F:glycogen binding"/>
    <property type="evidence" value="ECO:0007669"/>
    <property type="project" value="TreeGrafter"/>
</dbReference>
<comment type="caution">
    <text evidence="2">The sequence shown here is derived from an EMBL/GenBank/DDBJ whole genome shotgun (WGS) entry which is preliminary data.</text>
</comment>
<evidence type="ECO:0000313" key="3">
    <source>
        <dbReference type="Proteomes" id="UP001163046"/>
    </source>
</evidence>
<dbReference type="InterPro" id="IPR050782">
    <property type="entry name" value="PP1_regulatory_subunit_3"/>
</dbReference>
<dbReference type="PANTHER" id="PTHR12307">
    <property type="entry name" value="PROTEIN PHOSPHATASE 1 REGULATORY SUBUNIT"/>
    <property type="match status" value="1"/>
</dbReference>
<reference evidence="2" key="1">
    <citation type="submission" date="2023-01" db="EMBL/GenBank/DDBJ databases">
        <title>Genome assembly of the deep-sea coral Lophelia pertusa.</title>
        <authorList>
            <person name="Herrera S."/>
            <person name="Cordes E."/>
        </authorList>
    </citation>
    <scope>NUCLEOTIDE SEQUENCE</scope>
    <source>
        <strain evidence="2">USNM1676648</strain>
        <tissue evidence="2">Polyp</tissue>
    </source>
</reference>